<gene>
    <name evidence="13" type="primary">LOC100181376</name>
</gene>
<comment type="similarity">
    <text evidence="4 12">Belongs to the OST1 family.</text>
</comment>
<dbReference type="InterPro" id="IPR007676">
    <property type="entry name" value="Ribophorin_I"/>
</dbReference>
<dbReference type="InParanoid" id="F6XL41"/>
<evidence type="ECO:0000256" key="9">
    <source>
        <dbReference type="ARBA" id="ARBA00022989"/>
    </source>
</evidence>
<dbReference type="OMA" id="THYTLGY"/>
<dbReference type="FunCoup" id="F6XL41">
    <property type="interactions" value="941"/>
</dbReference>
<keyword evidence="9 12" id="KW-1133">Transmembrane helix</keyword>
<dbReference type="GO" id="GO:0018279">
    <property type="term" value="P:protein N-linked glycosylation via asparagine"/>
    <property type="evidence" value="ECO:0000318"/>
    <property type="project" value="GO_Central"/>
</dbReference>
<feature type="chain" id="PRO_5005130009" description="Dolichyl-diphosphooligosaccharide--protein glycosyltransferase subunit 1" evidence="12">
    <location>
        <begin position="25"/>
        <end position="463"/>
    </location>
</feature>
<evidence type="ECO:0000256" key="2">
    <source>
        <dbReference type="ARBA" id="ARBA00004115"/>
    </source>
</evidence>
<evidence type="ECO:0000256" key="10">
    <source>
        <dbReference type="ARBA" id="ARBA00023136"/>
    </source>
</evidence>
<dbReference type="Proteomes" id="UP000008144">
    <property type="component" value="Chromosome 8"/>
</dbReference>
<dbReference type="GO" id="GO:0008250">
    <property type="term" value="C:oligosaccharyltransferase complex"/>
    <property type="evidence" value="ECO:0000318"/>
    <property type="project" value="GO_Central"/>
</dbReference>
<keyword evidence="8 12" id="KW-0256">Endoplasmic reticulum</keyword>
<evidence type="ECO:0000256" key="5">
    <source>
        <dbReference type="ARBA" id="ARBA00017611"/>
    </source>
</evidence>
<evidence type="ECO:0000256" key="11">
    <source>
        <dbReference type="ARBA" id="ARBA00046898"/>
    </source>
</evidence>
<feature type="transmembrane region" description="Helical" evidence="12">
    <location>
        <begin position="430"/>
        <end position="449"/>
    </location>
</feature>
<reference evidence="13" key="2">
    <citation type="journal article" date="2008" name="Genome Biol.">
        <title>Improved genome assembly and evidence-based global gene model set for the chordate Ciona intestinalis: new insight into intron and operon populations.</title>
        <authorList>
            <person name="Satou Y."/>
            <person name="Mineta K."/>
            <person name="Ogasawara M."/>
            <person name="Sasakura Y."/>
            <person name="Shoguchi E."/>
            <person name="Ueno K."/>
            <person name="Yamada L."/>
            <person name="Matsumoto J."/>
            <person name="Wasserscheid J."/>
            <person name="Dewar K."/>
            <person name="Wiley G.B."/>
            <person name="Macmil S.L."/>
            <person name="Roe B.A."/>
            <person name="Zeller R.W."/>
            <person name="Hastings K.E."/>
            <person name="Lemaire P."/>
            <person name="Lindquist E."/>
            <person name="Endo T."/>
            <person name="Hotta K."/>
            <person name="Inaba K."/>
        </authorList>
    </citation>
    <scope>NUCLEOTIDE SEQUENCE [LARGE SCALE GENOMIC DNA]</scope>
    <source>
        <strain evidence="13">wild type</strain>
    </source>
</reference>
<comment type="function">
    <text evidence="1 12">Subunit of the oligosaccharyl transferase (OST) complex that catalyzes the initial transfer of a defined glycan (Glc(3)Man(9)GlcNAc(2) in eukaryotes) from the lipid carrier dolichol-pyrophosphate to an asparagine residue within an Asn-X-Ser/Thr consensus motif in nascent polypeptide chains, the first step in protein N-glycosylation. N-glycosylation occurs cotranslationally and the complex associates with the Sec61 complex at the channel-forming translocon complex that mediates protein translocation across the endoplasmic reticulum (ER). All subunits are required for a maximal enzyme activity.</text>
</comment>
<protein>
    <recommendedName>
        <fullName evidence="5 12">Dolichyl-diphosphooligosaccharide--protein glycosyltransferase subunit 1</fullName>
    </recommendedName>
</protein>
<accession>F6XL41</accession>
<keyword evidence="10 12" id="KW-0472">Membrane</keyword>
<dbReference type="UniPathway" id="UPA00378"/>
<dbReference type="PANTHER" id="PTHR21049:SF0">
    <property type="entry name" value="DOLICHYL-DIPHOSPHOOLIGOSACCHARIDE--PROTEIN GLYCOSYLTRANSFERASE SUBUNIT 1"/>
    <property type="match status" value="1"/>
</dbReference>
<keyword evidence="7 12" id="KW-0732">Signal</keyword>
<evidence type="ECO:0000256" key="4">
    <source>
        <dbReference type="ARBA" id="ARBA00008905"/>
    </source>
</evidence>
<dbReference type="Ensembl" id="ENSCINT00000007028.3">
    <property type="protein sequence ID" value="ENSCINP00000007028.3"/>
    <property type="gene ID" value="ENSCING00000003433.3"/>
</dbReference>
<evidence type="ECO:0000313" key="13">
    <source>
        <dbReference type="Ensembl" id="ENSCINP00000007028.3"/>
    </source>
</evidence>
<dbReference type="Pfam" id="PF04597">
    <property type="entry name" value="Ribophorin_I"/>
    <property type="match status" value="1"/>
</dbReference>
<reference evidence="13" key="4">
    <citation type="submission" date="2025-09" db="UniProtKB">
        <authorList>
            <consortium name="Ensembl"/>
        </authorList>
    </citation>
    <scope>IDENTIFICATION</scope>
</reference>
<sequence>LSLIMISNSYIGIFLLSLAAIASATLVNEEVSRVIDLKSHLVKVTTTVTLKNSGNSAVSNFQFTVDPAHVKQLAYISISKGSDDDTSFKMTEKSGAKGTFTVALPEPLKSKGTFTFTADEVFANALSPFPKEITQSQNQLVVYRGNHFYFSPYLSESQTTSVELPSSTIETFSKFGNPSHEDTTIKYGDTKEFENVPANSQNAMKIHYENNTPFLTVTKLERVIEISHWGNIAVEETLDIRHTGAKLKGSFSRYDYQRQPNSGVSSVKSFKTILPASAMDVYYRDEIGNISTSNLYQADESVDLELRPRFPLFGGWKTHYYIGYNLPSYNYLFTRGDVNALKMRFVDHVMDEQVVEDFELKIILPEGSKNIKADLPYSAERGEDSLHFTYLDTVGRPVVVFRKKDLVEQHIDDFVVSYSFNRLLLLQEPLLIVGAFFILFFTVIIIVRLDFSIAHDKVLEARM</sequence>
<evidence type="ECO:0000256" key="6">
    <source>
        <dbReference type="ARBA" id="ARBA00022692"/>
    </source>
</evidence>
<dbReference type="STRING" id="7719.ENSCINP00000007028"/>
<dbReference type="GeneTree" id="ENSGT00390000009630"/>
<evidence type="ECO:0000256" key="7">
    <source>
        <dbReference type="ARBA" id="ARBA00022729"/>
    </source>
</evidence>
<comment type="subunit">
    <text evidence="11">Component of the oligosaccharyltransferase (OST) complex. OST exists in two different complex forms which contain common core subunits RPN1, RPN2, OST48, OST4, DAD1 and TMEM258, either STT3A or STT3B as catalytic subunits, and form-specific accessory subunits. STT3A complex assembly occurs through the formation of 3 subcomplexes. Subcomplex 1 contains RPN1 and TMEM258, subcomplex 2 contains the STT3A-specific subunits STT3A, DC2/OSTC, and KCP2 as well as the core subunit OST4, and subcomplex 3 contains RPN2, DAD1, and OST48. The STT3A complex can form stable complexes with the Sec61 complex or with both the Sec61 and TRAP complexes. Interacts with TMEM35A/NACHO.</text>
</comment>
<reference evidence="14" key="1">
    <citation type="journal article" date="2002" name="Science">
        <title>The draft genome of Ciona intestinalis: insights into chordate and vertebrate origins.</title>
        <authorList>
            <person name="Dehal P."/>
            <person name="Satou Y."/>
            <person name="Campbell R.K."/>
            <person name="Chapman J."/>
            <person name="Degnan B."/>
            <person name="De Tomaso A."/>
            <person name="Davidson B."/>
            <person name="Di Gregorio A."/>
            <person name="Gelpke M."/>
            <person name="Goodstein D.M."/>
            <person name="Harafuji N."/>
            <person name="Hastings K.E."/>
            <person name="Ho I."/>
            <person name="Hotta K."/>
            <person name="Huang W."/>
            <person name="Kawashima T."/>
            <person name="Lemaire P."/>
            <person name="Martinez D."/>
            <person name="Meinertzhagen I.A."/>
            <person name="Necula S."/>
            <person name="Nonaka M."/>
            <person name="Putnam N."/>
            <person name="Rash S."/>
            <person name="Saiga H."/>
            <person name="Satake M."/>
            <person name="Terry A."/>
            <person name="Yamada L."/>
            <person name="Wang H.G."/>
            <person name="Awazu S."/>
            <person name="Azumi K."/>
            <person name="Boore J."/>
            <person name="Branno M."/>
            <person name="Chin-Bow S."/>
            <person name="DeSantis R."/>
            <person name="Doyle S."/>
            <person name="Francino P."/>
            <person name="Keys D.N."/>
            <person name="Haga S."/>
            <person name="Hayashi H."/>
            <person name="Hino K."/>
            <person name="Imai K.S."/>
            <person name="Inaba K."/>
            <person name="Kano S."/>
            <person name="Kobayashi K."/>
            <person name="Kobayashi M."/>
            <person name="Lee B.I."/>
            <person name="Makabe K.W."/>
            <person name="Manohar C."/>
            <person name="Matassi G."/>
            <person name="Medina M."/>
            <person name="Mochizuki Y."/>
            <person name="Mount S."/>
            <person name="Morishita T."/>
            <person name="Miura S."/>
            <person name="Nakayama A."/>
            <person name="Nishizaka S."/>
            <person name="Nomoto H."/>
            <person name="Ohta F."/>
            <person name="Oishi K."/>
            <person name="Rigoutsos I."/>
            <person name="Sano M."/>
            <person name="Sasaki A."/>
            <person name="Sasakura Y."/>
            <person name="Shoguchi E."/>
            <person name="Shin-i T."/>
            <person name="Spagnuolo A."/>
            <person name="Stainier D."/>
            <person name="Suzuki M.M."/>
            <person name="Tassy O."/>
            <person name="Takatori N."/>
            <person name="Tokuoka M."/>
            <person name="Yagi K."/>
            <person name="Yoshizaki F."/>
            <person name="Wada S."/>
            <person name="Zhang C."/>
            <person name="Hyatt P.D."/>
            <person name="Larimer F."/>
            <person name="Detter C."/>
            <person name="Doggett N."/>
            <person name="Glavina T."/>
            <person name="Hawkins T."/>
            <person name="Richardson P."/>
            <person name="Lucas S."/>
            <person name="Kohara Y."/>
            <person name="Levine M."/>
            <person name="Satoh N."/>
            <person name="Rokhsar D.S."/>
        </authorList>
    </citation>
    <scope>NUCLEOTIDE SEQUENCE [LARGE SCALE GENOMIC DNA]</scope>
</reference>
<dbReference type="PANTHER" id="PTHR21049">
    <property type="entry name" value="RIBOPHORIN I"/>
    <property type="match status" value="1"/>
</dbReference>
<dbReference type="HOGENOM" id="CLU_031381_0_1_1"/>
<evidence type="ECO:0000256" key="3">
    <source>
        <dbReference type="ARBA" id="ARBA00004922"/>
    </source>
</evidence>
<dbReference type="AlphaFoldDB" id="F6XL41"/>
<keyword evidence="14" id="KW-1185">Reference proteome</keyword>
<keyword evidence="6 12" id="KW-0812">Transmembrane</keyword>
<name>F6XL41_CIOIN</name>
<comment type="pathway">
    <text evidence="3 12">Protein modification; protein glycosylation.</text>
</comment>
<feature type="signal peptide" evidence="12">
    <location>
        <begin position="1"/>
        <end position="24"/>
    </location>
</feature>
<comment type="subcellular location">
    <subcellularLocation>
        <location evidence="2 12">Endoplasmic reticulum membrane</location>
        <topology evidence="2 12">Single-pass type I membrane protein</topology>
    </subcellularLocation>
</comment>
<evidence type="ECO:0000313" key="14">
    <source>
        <dbReference type="Proteomes" id="UP000008144"/>
    </source>
</evidence>
<dbReference type="EMBL" id="EAAA01002668">
    <property type="status" value="NOT_ANNOTATED_CDS"/>
    <property type="molecule type" value="Genomic_DNA"/>
</dbReference>
<organism evidence="13 14">
    <name type="scientific">Ciona intestinalis</name>
    <name type="common">Transparent sea squirt</name>
    <name type="synonym">Ascidia intestinalis</name>
    <dbReference type="NCBI Taxonomy" id="7719"/>
    <lineage>
        <taxon>Eukaryota</taxon>
        <taxon>Metazoa</taxon>
        <taxon>Chordata</taxon>
        <taxon>Tunicata</taxon>
        <taxon>Ascidiacea</taxon>
        <taxon>Phlebobranchia</taxon>
        <taxon>Cionidae</taxon>
        <taxon>Ciona</taxon>
    </lineage>
</organism>
<evidence type="ECO:0000256" key="8">
    <source>
        <dbReference type="ARBA" id="ARBA00022824"/>
    </source>
</evidence>
<evidence type="ECO:0000256" key="1">
    <source>
        <dbReference type="ARBA" id="ARBA00002791"/>
    </source>
</evidence>
<proteinExistence type="inferred from homology"/>
<reference evidence="13" key="3">
    <citation type="submission" date="2025-08" db="UniProtKB">
        <authorList>
            <consortium name="Ensembl"/>
        </authorList>
    </citation>
    <scope>IDENTIFICATION</scope>
</reference>
<evidence type="ECO:0000256" key="12">
    <source>
        <dbReference type="RuleBase" id="RU361143"/>
    </source>
</evidence>